<dbReference type="Proteomes" id="UP001059824">
    <property type="component" value="Chromosome"/>
</dbReference>
<dbReference type="RefSeq" id="WP_260762521.1">
    <property type="nucleotide sequence ID" value="NZ_CP045921.1"/>
</dbReference>
<protein>
    <submittedName>
        <fullName evidence="1">Uncharacterized protein</fullName>
    </submittedName>
</protein>
<evidence type="ECO:0000313" key="1">
    <source>
        <dbReference type="EMBL" id="QHN42906.1"/>
    </source>
</evidence>
<name>A0A857MK27_9BACT</name>
<reference evidence="1" key="1">
    <citation type="journal article" date="2021" name="Nat. Microbiol.">
        <title>Cocultivation of an ultrasmall environmental parasitic bacterium with lytic ability against bacteria associated with wastewater foams.</title>
        <authorList>
            <person name="Batinovic S."/>
            <person name="Rose J.J.A."/>
            <person name="Ratcliffe J."/>
            <person name="Seviour R.J."/>
            <person name="Petrovski S."/>
        </authorList>
    </citation>
    <scope>NUCLEOTIDE SEQUENCE</scope>
    <source>
        <strain evidence="1">JR1</strain>
    </source>
</reference>
<dbReference type="AlphaFoldDB" id="A0A857MK27"/>
<evidence type="ECO:0000313" key="2">
    <source>
        <dbReference type="Proteomes" id="UP001059824"/>
    </source>
</evidence>
<sequence length="146" mass="16740">MSNTLRIVIERHPNTELTSFHVNRRLTDSKHTIRFAHDSGQVVVDNMFSEVNVEPLAQLLAENIYEIPGIQTGFIGGGVSIENYKVSVSHSRAFDENDIEFAVIEAVAKTINIELDDVTFELDDYARSDEYKQRQRESERAYARMF</sequence>
<dbReference type="KEGG" id="mama:GII36_03515"/>
<organism evidence="1 2">
    <name type="scientific">Candidatus Mycosynbacter amalyticus</name>
    <dbReference type="NCBI Taxonomy" id="2665156"/>
    <lineage>
        <taxon>Bacteria</taxon>
        <taxon>Candidatus Saccharimonadota</taxon>
        <taxon>Candidatus Saccharimonadota incertae sedis</taxon>
        <taxon>Candidatus Mycosynbacter</taxon>
    </lineage>
</organism>
<accession>A0A857MK27</accession>
<proteinExistence type="predicted"/>
<gene>
    <name evidence="1" type="ORF">GII36_03515</name>
</gene>
<keyword evidence="2" id="KW-1185">Reference proteome</keyword>
<dbReference type="EMBL" id="CP045921">
    <property type="protein sequence ID" value="QHN42906.1"/>
    <property type="molecule type" value="Genomic_DNA"/>
</dbReference>